<protein>
    <submittedName>
        <fullName evidence="4">Homeobox domain-containing protein</fullName>
    </submittedName>
</protein>
<evidence type="ECO:0000256" key="1">
    <source>
        <dbReference type="SAM" id="MobiDB-lite"/>
    </source>
</evidence>
<feature type="compositionally biased region" description="Polar residues" evidence="1">
    <location>
        <begin position="37"/>
        <end position="51"/>
    </location>
</feature>
<feature type="region of interest" description="Disordered" evidence="1">
    <location>
        <begin position="410"/>
        <end position="482"/>
    </location>
</feature>
<evidence type="ECO:0000313" key="4">
    <source>
        <dbReference type="WBParaSite" id="SCUD_0000061201-mRNA-1"/>
    </source>
</evidence>
<sequence length="482" mass="54045">MQSTIAQQLGLQVSTVANFFMNARRRSLDKWQEDTSKLSSTINSPSDSPYSRSDEHGQQPSVIHNLCCSQDGDFSNCTPYLLPSRHQPGCSLSITTPVSTLKALDNSFISGNPTELERITRNNSLASCNSFTKPSNQLPLNSNLARTVLSNNNDKSDLYKCDNSGNNMIPLEHRTFNTLNSTDNPSTIPTIIYASQNSTCKQQQMNAENFSNNYSLHLTTQIQHSFPHQLQSQQENQQQQHTMTSGQLTLTEQALELCSSLAAANAISLNNNNTIHLTNEKPNHFHVNSEIKLSHELNGSVNINNIVFSDNNNNNTNNNIHTENDVKNTDSLTNESSGNNNGHDDDNDNQNCHRQQQYNQIDLVSKINLSISECNQLRLLPSNDLSRHLYFSTNEFIDQMKQTNNKIIDENNDLDEGEDQGECVEDIGDDDEDEEDDEEGISAELYEDEAENAEDDDDDDVDTINSYKKQSSRHDLNSNSDD</sequence>
<feature type="compositionally biased region" description="Low complexity" evidence="1">
    <location>
        <begin position="229"/>
        <end position="240"/>
    </location>
</feature>
<gene>
    <name evidence="2" type="ORF">SCUD_LOCUS613</name>
</gene>
<reference evidence="4" key="1">
    <citation type="submission" date="2016-06" db="UniProtKB">
        <authorList>
            <consortium name="WormBaseParasite"/>
        </authorList>
    </citation>
    <scope>IDENTIFICATION</scope>
</reference>
<feature type="compositionally biased region" description="Acidic residues" evidence="1">
    <location>
        <begin position="410"/>
        <end position="462"/>
    </location>
</feature>
<proteinExistence type="predicted"/>
<dbReference type="EMBL" id="UZAK01000429">
    <property type="protein sequence ID" value="VDO62783.1"/>
    <property type="molecule type" value="Genomic_DNA"/>
</dbReference>
<dbReference type="GO" id="GO:0003677">
    <property type="term" value="F:DNA binding"/>
    <property type="evidence" value="ECO:0007669"/>
    <property type="project" value="InterPro"/>
</dbReference>
<feature type="region of interest" description="Disordered" evidence="1">
    <location>
        <begin position="314"/>
        <end position="352"/>
    </location>
</feature>
<accession>A0A183JD52</accession>
<feature type="region of interest" description="Disordered" evidence="1">
    <location>
        <begin position="226"/>
        <end position="245"/>
    </location>
</feature>
<dbReference type="InterPro" id="IPR001356">
    <property type="entry name" value="HD"/>
</dbReference>
<feature type="region of interest" description="Disordered" evidence="1">
    <location>
        <begin position="31"/>
        <end position="58"/>
    </location>
</feature>
<dbReference type="STRING" id="6186.A0A183JD52"/>
<dbReference type="AlphaFoldDB" id="A0A183JD52"/>
<name>A0A183JD52_9TREM</name>
<organism evidence="4">
    <name type="scientific">Schistosoma curassoni</name>
    <dbReference type="NCBI Taxonomy" id="6186"/>
    <lineage>
        <taxon>Eukaryota</taxon>
        <taxon>Metazoa</taxon>
        <taxon>Spiralia</taxon>
        <taxon>Lophotrochozoa</taxon>
        <taxon>Platyhelminthes</taxon>
        <taxon>Trematoda</taxon>
        <taxon>Digenea</taxon>
        <taxon>Strigeidida</taxon>
        <taxon>Schistosomatoidea</taxon>
        <taxon>Schistosomatidae</taxon>
        <taxon>Schistosoma</taxon>
    </lineage>
</organism>
<dbReference type="CDD" id="cd00086">
    <property type="entry name" value="homeodomain"/>
    <property type="match status" value="1"/>
</dbReference>
<dbReference type="WBParaSite" id="SCUD_0000061201-mRNA-1">
    <property type="protein sequence ID" value="SCUD_0000061201-mRNA-1"/>
    <property type="gene ID" value="SCUD_0000061201"/>
</dbReference>
<evidence type="ECO:0000313" key="2">
    <source>
        <dbReference type="EMBL" id="VDO62783.1"/>
    </source>
</evidence>
<dbReference type="Proteomes" id="UP000279833">
    <property type="component" value="Unassembled WGS sequence"/>
</dbReference>
<evidence type="ECO:0000313" key="3">
    <source>
        <dbReference type="Proteomes" id="UP000279833"/>
    </source>
</evidence>
<dbReference type="Gene3D" id="1.10.10.60">
    <property type="entry name" value="Homeodomain-like"/>
    <property type="match status" value="1"/>
</dbReference>
<keyword evidence="3" id="KW-1185">Reference proteome</keyword>
<reference evidence="2 3" key="2">
    <citation type="submission" date="2018-11" db="EMBL/GenBank/DDBJ databases">
        <authorList>
            <consortium name="Pathogen Informatics"/>
        </authorList>
    </citation>
    <scope>NUCLEOTIDE SEQUENCE [LARGE SCALE GENOMIC DNA]</scope>
    <source>
        <strain evidence="2">Dakar</strain>
        <strain evidence="3">Dakar, Senegal</strain>
    </source>
</reference>